<evidence type="ECO:0000313" key="1">
    <source>
        <dbReference type="EMBL" id="EWC58898.1"/>
    </source>
</evidence>
<dbReference type="EMBL" id="AYXG01000226">
    <property type="protein sequence ID" value="EWC58898.1"/>
    <property type="molecule type" value="Genomic_DNA"/>
</dbReference>
<organism evidence="1 2">
    <name type="scientific">Actinokineospora spheciospongiae</name>
    <dbReference type="NCBI Taxonomy" id="909613"/>
    <lineage>
        <taxon>Bacteria</taxon>
        <taxon>Bacillati</taxon>
        <taxon>Actinomycetota</taxon>
        <taxon>Actinomycetes</taxon>
        <taxon>Pseudonocardiales</taxon>
        <taxon>Pseudonocardiaceae</taxon>
        <taxon>Actinokineospora</taxon>
    </lineage>
</organism>
<proteinExistence type="predicted"/>
<comment type="caution">
    <text evidence="1">The sequence shown here is derived from an EMBL/GenBank/DDBJ whole genome shotgun (WGS) entry which is preliminary data.</text>
</comment>
<accession>W7IEC2</accession>
<evidence type="ECO:0000313" key="2">
    <source>
        <dbReference type="Proteomes" id="UP000019277"/>
    </source>
</evidence>
<dbReference type="STRING" id="909613.UO65_5811"/>
<keyword evidence="2" id="KW-1185">Reference proteome</keyword>
<sequence length="40" mass="4584">MESTVDPLWRTRLASLVASAQPCWAEWVFDTCEWPNGSSR</sequence>
<dbReference type="Proteomes" id="UP000019277">
    <property type="component" value="Unassembled WGS sequence"/>
</dbReference>
<name>W7IEC2_9PSEU</name>
<dbReference type="AlphaFoldDB" id="W7IEC2"/>
<protein>
    <submittedName>
        <fullName evidence="1">Uncharacterized protein</fullName>
    </submittedName>
</protein>
<gene>
    <name evidence="1" type="ORF">UO65_5811</name>
</gene>
<reference evidence="1 2" key="1">
    <citation type="journal article" date="2014" name="Genome Announc.">
        <title>Draft Genome Sequence of the Antitrypanosomally Active Sponge-Associated Bacterium Actinokineospora sp. Strain EG49.</title>
        <authorList>
            <person name="Harjes J."/>
            <person name="Ryu T."/>
            <person name="Abdelmohsen U.R."/>
            <person name="Moitinho-Silva L."/>
            <person name="Horn H."/>
            <person name="Ravasi T."/>
            <person name="Hentschel U."/>
        </authorList>
    </citation>
    <scope>NUCLEOTIDE SEQUENCE [LARGE SCALE GENOMIC DNA]</scope>
    <source>
        <strain evidence="1 2">EG49</strain>
    </source>
</reference>